<feature type="transmembrane region" description="Helical" evidence="1">
    <location>
        <begin position="312"/>
        <end position="332"/>
    </location>
</feature>
<feature type="transmembrane region" description="Helical" evidence="1">
    <location>
        <begin position="285"/>
        <end position="305"/>
    </location>
</feature>
<dbReference type="RefSeq" id="WP_326836426.1">
    <property type="nucleotide sequence ID" value="NZ_CP142149.1"/>
</dbReference>
<evidence type="ECO:0000313" key="2">
    <source>
        <dbReference type="EMBL" id="WSE33627.1"/>
    </source>
</evidence>
<sequence length="394" mass="41565">MTMPPLAPPVPRALGRWLAGGALVAGTAALAYLLAAARGSLLHLLPGYDEWQQQAYARLPQFLRWCLGDTTEAQSFKADLGGLGLLAGGWVAHVAAARRRRSGFPIAAGTGLWPWLTGAALLGLLLSNLAWGWTIPATGAWQPTFVAFVSIPPAVVLTYGPGWRVALTGAVLGAVLTTPIAIALVQFACYPLGLPTSIATAGSMWLSALLVFPLCRVLPWFPRRPAPPPSPVEPPRQGPAWVLRRVLADFTEAPFHGNELSSAGLLAGTLLTYLLNPLTPVHGSGLLPALLTTQVLTATLGVLLYRRQWARHGWYPTFVPLVSVAPAAVVTYGPTIPAIVSGAVLGAVFGPPLAAYISRRLPDFFHPFVGNVVSMTVCTALVVPVLGLFPGFGR</sequence>
<keyword evidence="1" id="KW-1133">Transmembrane helix</keyword>
<feature type="transmembrane region" description="Helical" evidence="1">
    <location>
        <begin position="194"/>
        <end position="215"/>
    </location>
</feature>
<feature type="transmembrane region" description="Helical" evidence="1">
    <location>
        <begin position="338"/>
        <end position="356"/>
    </location>
</feature>
<feature type="transmembrane region" description="Helical" evidence="1">
    <location>
        <begin position="14"/>
        <end position="35"/>
    </location>
</feature>
<feature type="transmembrane region" description="Helical" evidence="1">
    <location>
        <begin position="368"/>
        <end position="389"/>
    </location>
</feature>
<evidence type="ECO:0000313" key="3">
    <source>
        <dbReference type="Proteomes" id="UP001330812"/>
    </source>
</evidence>
<feature type="transmembrane region" description="Helical" evidence="1">
    <location>
        <begin position="260"/>
        <end position="279"/>
    </location>
</feature>
<dbReference type="Proteomes" id="UP001330812">
    <property type="component" value="Chromosome"/>
</dbReference>
<gene>
    <name evidence="2" type="ORF">VSH64_16185</name>
</gene>
<keyword evidence="1" id="KW-0472">Membrane</keyword>
<reference evidence="2 3" key="1">
    <citation type="journal article" date="2015" name="Int. J. Syst. Evol. Microbiol.">
        <title>Amycolatopsis rhabdoformis sp. nov., an actinomycete isolated from a tropical forest soil.</title>
        <authorList>
            <person name="Souza W.R."/>
            <person name="Silva R.E."/>
            <person name="Goodfellow M."/>
            <person name="Busarakam K."/>
            <person name="Figueiro F.S."/>
            <person name="Ferreira D."/>
            <person name="Rodrigues-Filho E."/>
            <person name="Moraes L.A.B."/>
            <person name="Zucchi T.D."/>
        </authorList>
    </citation>
    <scope>NUCLEOTIDE SEQUENCE [LARGE SCALE GENOMIC DNA]</scope>
    <source>
        <strain evidence="2 3">NCIMB 14900</strain>
    </source>
</reference>
<protein>
    <recommendedName>
        <fullName evidence="4">Integral membrane protein</fullName>
    </recommendedName>
</protein>
<name>A0ABZ1IGW4_9PSEU</name>
<keyword evidence="3" id="KW-1185">Reference proteome</keyword>
<evidence type="ECO:0000256" key="1">
    <source>
        <dbReference type="SAM" id="Phobius"/>
    </source>
</evidence>
<organism evidence="2 3">
    <name type="scientific">Amycolatopsis rhabdoformis</name>
    <dbReference type="NCBI Taxonomy" id="1448059"/>
    <lineage>
        <taxon>Bacteria</taxon>
        <taxon>Bacillati</taxon>
        <taxon>Actinomycetota</taxon>
        <taxon>Actinomycetes</taxon>
        <taxon>Pseudonocardiales</taxon>
        <taxon>Pseudonocardiaceae</taxon>
        <taxon>Amycolatopsis</taxon>
    </lineage>
</organism>
<feature type="transmembrane region" description="Helical" evidence="1">
    <location>
        <begin position="106"/>
        <end position="134"/>
    </location>
</feature>
<accession>A0ABZ1IGW4</accession>
<feature type="transmembrane region" description="Helical" evidence="1">
    <location>
        <begin position="166"/>
        <end position="188"/>
    </location>
</feature>
<evidence type="ECO:0008006" key="4">
    <source>
        <dbReference type="Google" id="ProtNLM"/>
    </source>
</evidence>
<keyword evidence="1" id="KW-0812">Transmembrane</keyword>
<proteinExistence type="predicted"/>
<feature type="transmembrane region" description="Helical" evidence="1">
    <location>
        <begin position="140"/>
        <end position="159"/>
    </location>
</feature>
<dbReference type="EMBL" id="CP142149">
    <property type="protein sequence ID" value="WSE33627.1"/>
    <property type="molecule type" value="Genomic_DNA"/>
</dbReference>